<dbReference type="EMBL" id="CP012669">
    <property type="protein sequence ID" value="ALE15693.1"/>
    <property type="molecule type" value="Genomic_DNA"/>
</dbReference>
<evidence type="ECO:0000256" key="1">
    <source>
        <dbReference type="SAM" id="SignalP"/>
    </source>
</evidence>
<dbReference type="AlphaFoldDB" id="A0A0M4MEZ7"/>
<proteinExistence type="predicted"/>
<keyword evidence="3" id="KW-1185">Reference proteome</keyword>
<feature type="signal peptide" evidence="1">
    <location>
        <begin position="1"/>
        <end position="26"/>
    </location>
</feature>
<dbReference type="Proteomes" id="UP000057938">
    <property type="component" value="Chromosome"/>
</dbReference>
<reference evidence="2 3" key="1">
    <citation type="submission" date="2015-09" db="EMBL/GenBank/DDBJ databases">
        <title>Complete genome sequence of a benzo[a]pyrene-degrading bacterium Altererythrobacter epoxidivorans CGMCC 1.7731T.</title>
        <authorList>
            <person name="Li Z."/>
            <person name="Cheng H."/>
            <person name="Huo Y."/>
            <person name="Xu X."/>
        </authorList>
    </citation>
    <scope>NUCLEOTIDE SEQUENCE [LARGE SCALE GENOMIC DNA]</scope>
    <source>
        <strain evidence="2 3">CGMCC 1.7731</strain>
    </source>
</reference>
<dbReference type="KEGG" id="aep:AMC99_00381"/>
<organism evidence="2 3">
    <name type="scientific">Altererythrobacter epoxidivorans</name>
    <dbReference type="NCBI Taxonomy" id="361183"/>
    <lineage>
        <taxon>Bacteria</taxon>
        <taxon>Pseudomonadati</taxon>
        <taxon>Pseudomonadota</taxon>
        <taxon>Alphaproteobacteria</taxon>
        <taxon>Sphingomonadales</taxon>
        <taxon>Erythrobacteraceae</taxon>
        <taxon>Altererythrobacter</taxon>
    </lineage>
</organism>
<gene>
    <name evidence="2" type="ORF">AMC99_00381</name>
</gene>
<name>A0A0M4MEZ7_9SPHN</name>
<evidence type="ECO:0000313" key="3">
    <source>
        <dbReference type="Proteomes" id="UP000057938"/>
    </source>
</evidence>
<accession>A0A0M4MEZ7</accession>
<evidence type="ECO:0008006" key="4">
    <source>
        <dbReference type="Google" id="ProtNLM"/>
    </source>
</evidence>
<feature type="chain" id="PRO_5005798669" description="DUF2059 domain-containing protein" evidence="1">
    <location>
        <begin position="27"/>
        <end position="244"/>
    </location>
</feature>
<dbReference type="PATRIC" id="fig|361183.4.peg.378"/>
<keyword evidence="1" id="KW-0732">Signal</keyword>
<evidence type="ECO:0000313" key="2">
    <source>
        <dbReference type="EMBL" id="ALE15693.1"/>
    </source>
</evidence>
<dbReference type="STRING" id="361183.AMC99_00381"/>
<protein>
    <recommendedName>
        <fullName evidence="4">DUF2059 domain-containing protein</fullName>
    </recommendedName>
</protein>
<sequence>MRLHFNRWKTALAAATLLLTHGLAAAATLPDPHAKLVEQIAGEDMAERTFQSQLDGAFRAALSSDADVQDIEAACPGFIDGMTAANRPILWQAHVEDYRWYREKLGTLFRDKLSKQDAASLSNFFASDLGQKFLATIIAEQRYDNTIAEAMSSEDGQASVESMLKDHRASSVNTLMALEPIDRKAIGNIFTTEQWAIRFGQLQPDIIALMNEMAERDFTAEQDAAMDVAIDSFIEKHLGDCEGF</sequence>